<name>A0A165CSY2_9BASI</name>
<dbReference type="Proteomes" id="UP000076842">
    <property type="component" value="Unassembled WGS sequence"/>
</dbReference>
<feature type="transmembrane region" description="Helical" evidence="6">
    <location>
        <begin position="23"/>
        <end position="43"/>
    </location>
</feature>
<protein>
    <recommendedName>
        <fullName evidence="6">Dolichyl-diphosphooligosaccharide-protein glycosyltransferase subunit OST5</fullName>
    </recommendedName>
</protein>
<dbReference type="Pfam" id="PF05251">
    <property type="entry name" value="Ost5"/>
    <property type="match status" value="1"/>
</dbReference>
<evidence type="ECO:0000256" key="1">
    <source>
        <dbReference type="ARBA" id="ARBA00004141"/>
    </source>
</evidence>
<comment type="subcellular location">
    <subcellularLocation>
        <location evidence="1 6">Membrane</location>
        <topology evidence="1 6">Multi-pass membrane protein</topology>
    </subcellularLocation>
</comment>
<evidence type="ECO:0000256" key="5">
    <source>
        <dbReference type="ARBA" id="ARBA00023136"/>
    </source>
</evidence>
<feature type="transmembrane region" description="Helical" evidence="6">
    <location>
        <begin position="55"/>
        <end position="76"/>
    </location>
</feature>
<dbReference type="GO" id="GO:0006487">
    <property type="term" value="P:protein N-linked glycosylation"/>
    <property type="evidence" value="ECO:0007669"/>
    <property type="project" value="UniProtKB-UniRule"/>
</dbReference>
<dbReference type="OrthoDB" id="2503643at2759"/>
<evidence type="ECO:0000256" key="2">
    <source>
        <dbReference type="ARBA" id="ARBA00009825"/>
    </source>
</evidence>
<dbReference type="InterPro" id="IPR007915">
    <property type="entry name" value="TMEM258/Ost5"/>
</dbReference>
<evidence type="ECO:0000313" key="7">
    <source>
        <dbReference type="EMBL" id="KZT51341.1"/>
    </source>
</evidence>
<evidence type="ECO:0000256" key="4">
    <source>
        <dbReference type="ARBA" id="ARBA00022989"/>
    </source>
</evidence>
<dbReference type="AlphaFoldDB" id="A0A165CSY2"/>
<keyword evidence="8" id="KW-1185">Reference proteome</keyword>
<evidence type="ECO:0000313" key="8">
    <source>
        <dbReference type="Proteomes" id="UP000076842"/>
    </source>
</evidence>
<evidence type="ECO:0000256" key="3">
    <source>
        <dbReference type="ARBA" id="ARBA00022692"/>
    </source>
</evidence>
<gene>
    <name evidence="7" type="ORF">CALCODRAFT_488000</name>
</gene>
<sequence length="80" mass="8845">MESYSQELYAKLPPFTPIIPISLLPYIALVLCSSAFLLGFYFTTIPKSLFSIHEIFVALLASVLAGFGVVALFNYFGVYV</sequence>
<comment type="function">
    <text evidence="6">Subunit of the oligosaccharyl transferase (OST) complex that catalyzes the initial transfer of a defined glycan (Glc(3)Man(9)GlcNAc(2) in eukaryotes) from the lipid carrier dolichol-pyrophosphate to an asparagine residue within an Asn-X-Ser/Thr consensus motif in nascent polypeptide chains, the first step in protein N-glycosylation. N-glycosylation occurs cotranslationally and the complex associates with the Sec61 complex at the channel-forming translocon complex that mediates protein translocation across the endoplasmic reticulum (ER). All subunits are required for a maximal enzyme activity.</text>
</comment>
<evidence type="ECO:0000256" key="6">
    <source>
        <dbReference type="RuleBase" id="RU367008"/>
    </source>
</evidence>
<organism evidence="7 8">
    <name type="scientific">Calocera cornea HHB12733</name>
    <dbReference type="NCBI Taxonomy" id="1353952"/>
    <lineage>
        <taxon>Eukaryota</taxon>
        <taxon>Fungi</taxon>
        <taxon>Dikarya</taxon>
        <taxon>Basidiomycota</taxon>
        <taxon>Agaricomycotina</taxon>
        <taxon>Dacrymycetes</taxon>
        <taxon>Dacrymycetales</taxon>
        <taxon>Dacrymycetaceae</taxon>
        <taxon>Calocera</taxon>
    </lineage>
</organism>
<reference evidence="7 8" key="1">
    <citation type="journal article" date="2016" name="Mol. Biol. Evol.">
        <title>Comparative Genomics of Early-Diverging Mushroom-Forming Fungi Provides Insights into the Origins of Lignocellulose Decay Capabilities.</title>
        <authorList>
            <person name="Nagy L.G."/>
            <person name="Riley R."/>
            <person name="Tritt A."/>
            <person name="Adam C."/>
            <person name="Daum C."/>
            <person name="Floudas D."/>
            <person name="Sun H."/>
            <person name="Yadav J.S."/>
            <person name="Pangilinan J."/>
            <person name="Larsson K.H."/>
            <person name="Matsuura K."/>
            <person name="Barry K."/>
            <person name="Labutti K."/>
            <person name="Kuo R."/>
            <person name="Ohm R.A."/>
            <person name="Bhattacharya S.S."/>
            <person name="Shirouzu T."/>
            <person name="Yoshinaga Y."/>
            <person name="Martin F.M."/>
            <person name="Grigoriev I.V."/>
            <person name="Hibbett D.S."/>
        </authorList>
    </citation>
    <scope>NUCLEOTIDE SEQUENCE [LARGE SCALE GENOMIC DNA]</scope>
    <source>
        <strain evidence="7 8">HHB12733</strain>
    </source>
</reference>
<dbReference type="InParanoid" id="A0A165CSY2"/>
<accession>A0A165CSY2</accession>
<dbReference type="GO" id="GO:0008250">
    <property type="term" value="C:oligosaccharyltransferase complex"/>
    <property type="evidence" value="ECO:0007669"/>
    <property type="project" value="UniProtKB-UniRule"/>
</dbReference>
<keyword evidence="4 6" id="KW-1133">Transmembrane helix</keyword>
<proteinExistence type="inferred from homology"/>
<keyword evidence="3 6" id="KW-0812">Transmembrane</keyword>
<dbReference type="EMBL" id="KV424112">
    <property type="protein sequence ID" value="KZT51341.1"/>
    <property type="molecule type" value="Genomic_DNA"/>
</dbReference>
<keyword evidence="5 6" id="KW-0472">Membrane</keyword>
<dbReference type="STRING" id="1353952.A0A165CSY2"/>
<comment type="similarity">
    <text evidence="2 6">Belongs to the OST5 family.</text>
</comment>
<comment type="subunit">
    <text evidence="6">Component of the oligosaccharyltransferase (OST) complex.</text>
</comment>